<dbReference type="HAMAP" id="MF_00193">
    <property type="entry name" value="NadE_ammonia_dep"/>
    <property type="match status" value="1"/>
</dbReference>
<dbReference type="InterPro" id="IPR014729">
    <property type="entry name" value="Rossmann-like_a/b/a_fold"/>
</dbReference>
<dbReference type="GO" id="GO:0008795">
    <property type="term" value="F:NAD+ synthase activity"/>
    <property type="evidence" value="ECO:0007669"/>
    <property type="project" value="UniProtKB-UniRule"/>
</dbReference>
<feature type="binding site" evidence="8">
    <location>
        <position position="155"/>
    </location>
    <ligand>
        <name>deamido-NAD(+)</name>
        <dbReference type="ChEBI" id="CHEBI:58437"/>
        <note>ligand shared between two neighboring subunits</note>
    </ligand>
</feature>
<gene>
    <name evidence="8" type="primary">nadE</name>
    <name evidence="12" type="ORF">EF807_01465</name>
</gene>
<dbReference type="GO" id="GO:0005524">
    <property type="term" value="F:ATP binding"/>
    <property type="evidence" value="ECO:0007669"/>
    <property type="project" value="UniProtKB-UniRule"/>
</dbReference>
<dbReference type="InterPro" id="IPR022926">
    <property type="entry name" value="NH(3)-dep_NAD(+)_synth"/>
</dbReference>
<dbReference type="SUPFAM" id="SSF52402">
    <property type="entry name" value="Adenine nucleotide alpha hydrolases-like"/>
    <property type="match status" value="1"/>
</dbReference>
<evidence type="ECO:0000256" key="1">
    <source>
        <dbReference type="ARBA" id="ARBA00005859"/>
    </source>
</evidence>
<evidence type="ECO:0000256" key="2">
    <source>
        <dbReference type="ARBA" id="ARBA00022598"/>
    </source>
</evidence>
<protein>
    <recommendedName>
        <fullName evidence="8 10">NH(3)-dependent NAD(+) synthetase</fullName>
        <ecNumber evidence="8 10">6.3.1.5</ecNumber>
    </recommendedName>
</protein>
<dbReference type="FunFam" id="3.40.50.620:FF:000106">
    <property type="entry name" value="Glutamine-dependent NAD(+) synthetase"/>
    <property type="match status" value="1"/>
</dbReference>
<keyword evidence="6 8" id="KW-0460">Magnesium</keyword>
<dbReference type="InterPro" id="IPR022310">
    <property type="entry name" value="NAD/GMP_synthase"/>
</dbReference>
<dbReference type="GO" id="GO:0009435">
    <property type="term" value="P:NAD+ biosynthetic process"/>
    <property type="evidence" value="ECO:0007669"/>
    <property type="project" value="UniProtKB-UniRule"/>
</dbReference>
<dbReference type="CDD" id="cd00553">
    <property type="entry name" value="NAD_synthase"/>
    <property type="match status" value="1"/>
</dbReference>
<dbReference type="Gene3D" id="3.40.50.620">
    <property type="entry name" value="HUPs"/>
    <property type="match status" value="1"/>
</dbReference>
<dbReference type="UniPathway" id="UPA00253">
    <property type="reaction ID" value="UER00333"/>
</dbReference>
<dbReference type="Pfam" id="PF02540">
    <property type="entry name" value="NAD_synthase"/>
    <property type="match status" value="1"/>
</dbReference>
<reference evidence="12 13" key="1">
    <citation type="journal article" date="2019" name="Nat. Microbiol.">
        <title>Wide diversity of methane and short-chain alkane metabolisms in uncultured archaea.</title>
        <authorList>
            <person name="Borrel G."/>
            <person name="Adam P.S."/>
            <person name="McKay L.J."/>
            <person name="Chen L.X."/>
            <person name="Sierra-Garcia I.N."/>
            <person name="Sieber C.M."/>
            <person name="Letourneur Q."/>
            <person name="Ghozlane A."/>
            <person name="Andersen G.L."/>
            <person name="Li W.J."/>
            <person name="Hallam S.J."/>
            <person name="Muyzer G."/>
            <person name="de Oliveira V.M."/>
            <person name="Inskeep W.P."/>
            <person name="Banfield J.F."/>
            <person name="Gribaldo S."/>
        </authorList>
    </citation>
    <scope>NUCLEOTIDE SEQUENCE [LARGE SCALE GENOMIC DNA]</scope>
    <source>
        <strain evidence="12">NM1b</strain>
    </source>
</reference>
<evidence type="ECO:0000256" key="6">
    <source>
        <dbReference type="ARBA" id="ARBA00022842"/>
    </source>
</evidence>
<feature type="binding site" evidence="8">
    <location>
        <position position="35"/>
    </location>
    <ligand>
        <name>Mg(2+)</name>
        <dbReference type="ChEBI" id="CHEBI:18420"/>
    </ligand>
</feature>
<evidence type="ECO:0000313" key="12">
    <source>
        <dbReference type="EMBL" id="RZN72586.1"/>
    </source>
</evidence>
<proteinExistence type="inferred from homology"/>
<keyword evidence="4 8" id="KW-0547">Nucleotide-binding</keyword>
<dbReference type="GO" id="GO:0005737">
    <property type="term" value="C:cytoplasm"/>
    <property type="evidence" value="ECO:0007669"/>
    <property type="project" value="InterPro"/>
</dbReference>
<dbReference type="PANTHER" id="PTHR23090">
    <property type="entry name" value="NH 3 /GLUTAMINE-DEPENDENT NAD + SYNTHETASE"/>
    <property type="match status" value="1"/>
</dbReference>
<evidence type="ECO:0000313" key="13">
    <source>
        <dbReference type="Proteomes" id="UP000320766"/>
    </source>
</evidence>
<evidence type="ECO:0000256" key="9">
    <source>
        <dbReference type="RuleBase" id="RU003811"/>
    </source>
</evidence>
<comment type="similarity">
    <text evidence="1 8 9">Belongs to the NAD synthetase family.</text>
</comment>
<organism evidence="12 13">
    <name type="scientific">Candidatus Methanolliviera hydrocarbonicum</name>
    <dbReference type="NCBI Taxonomy" id="2491085"/>
    <lineage>
        <taxon>Archaea</taxon>
        <taxon>Methanobacteriati</taxon>
        <taxon>Methanobacteriota</taxon>
        <taxon>Candidatus Methanoliparia</taxon>
        <taxon>Candidatus Methanoliparales</taxon>
        <taxon>Candidatus Methanollivieraceae</taxon>
        <taxon>Candidatus Methanolliviera</taxon>
    </lineage>
</organism>
<feature type="binding site" evidence="8">
    <location>
        <position position="135"/>
    </location>
    <ligand>
        <name>ATP</name>
        <dbReference type="ChEBI" id="CHEBI:30616"/>
    </ligand>
</feature>
<comment type="catalytic activity">
    <reaction evidence="8 10">
        <text>deamido-NAD(+) + NH4(+) + ATP = AMP + diphosphate + NAD(+) + H(+)</text>
        <dbReference type="Rhea" id="RHEA:21188"/>
        <dbReference type="ChEBI" id="CHEBI:15378"/>
        <dbReference type="ChEBI" id="CHEBI:28938"/>
        <dbReference type="ChEBI" id="CHEBI:30616"/>
        <dbReference type="ChEBI" id="CHEBI:33019"/>
        <dbReference type="ChEBI" id="CHEBI:57540"/>
        <dbReference type="ChEBI" id="CHEBI:58437"/>
        <dbReference type="ChEBI" id="CHEBI:456215"/>
        <dbReference type="EC" id="6.3.1.5"/>
    </reaction>
</comment>
<dbReference type="AlphaFoldDB" id="A0A520KYC3"/>
<accession>A0A520KYC3</accession>
<comment type="subunit">
    <text evidence="8">Homodimer.</text>
</comment>
<comment type="pathway">
    <text evidence="8">Cofactor biosynthesis; NAD(+) biosynthesis; NAD(+) from deamido-NAD(+) (ammonia route): step 1/1.</text>
</comment>
<evidence type="ECO:0000256" key="7">
    <source>
        <dbReference type="ARBA" id="ARBA00023027"/>
    </source>
</evidence>
<dbReference type="GO" id="GO:0003952">
    <property type="term" value="F:NAD+ synthase (glutamine-hydrolyzing) activity"/>
    <property type="evidence" value="ECO:0007669"/>
    <property type="project" value="InterPro"/>
</dbReference>
<feature type="binding site" evidence="8">
    <location>
        <position position="164"/>
    </location>
    <ligand>
        <name>ATP</name>
        <dbReference type="ChEBI" id="CHEBI:30616"/>
    </ligand>
</feature>
<dbReference type="GO" id="GO:0004359">
    <property type="term" value="F:glutaminase activity"/>
    <property type="evidence" value="ECO:0007669"/>
    <property type="project" value="InterPro"/>
</dbReference>
<feature type="binding site" description="in other chain" evidence="8">
    <location>
        <position position="115"/>
    </location>
    <ligand>
        <name>deamido-NAD(+)</name>
        <dbReference type="ChEBI" id="CHEBI:58437"/>
        <note>ligand shared between two neighboring subunits</note>
    </ligand>
</feature>
<feature type="binding site" evidence="8">
    <location>
        <position position="140"/>
    </location>
    <ligand>
        <name>Mg(2+)</name>
        <dbReference type="ChEBI" id="CHEBI:18420"/>
    </ligand>
</feature>
<keyword evidence="2 8" id="KW-0436">Ligase</keyword>
<sequence>MTHKRYADKIVEWIREVVEDAGAGGVVVGMSGGIDSSVTSVLCKKAVQNTLGLILPIYSREEDKMDAISVAEQFKIDYKEIDLSLVLDELCRSIGERRSEGDLRGNMASSNLKPRFRMITLYYFANKNNYLVAGTSNKSELAIGYFTKYGDSGADFEPLGDFYKTEVYDLARNLGIPRKIIDKAPSAGLWSGQTDEEEVGISYEELDEILYGLEQSKDRRFTDTKKVEYVKELVKRSEHKRRALPTFKKL</sequence>
<dbReference type="NCBIfam" id="TIGR00552">
    <property type="entry name" value="nadE"/>
    <property type="match status" value="1"/>
</dbReference>
<dbReference type="PANTHER" id="PTHR23090:SF9">
    <property type="entry name" value="GLUTAMINE-DEPENDENT NAD(+) SYNTHETASE"/>
    <property type="match status" value="1"/>
</dbReference>
<feature type="binding site" description="in other chain" evidence="8">
    <location>
        <position position="148"/>
    </location>
    <ligand>
        <name>deamido-NAD(+)</name>
        <dbReference type="ChEBI" id="CHEBI:58437"/>
        <note>ligand shared between two neighboring subunits</note>
    </ligand>
</feature>
<dbReference type="NCBIfam" id="NF010587">
    <property type="entry name" value="PRK13980.1"/>
    <property type="match status" value="1"/>
</dbReference>
<evidence type="ECO:0000256" key="10">
    <source>
        <dbReference type="RuleBase" id="RU003812"/>
    </source>
</evidence>
<evidence type="ECO:0000256" key="3">
    <source>
        <dbReference type="ARBA" id="ARBA00022723"/>
    </source>
</evidence>
<dbReference type="GO" id="GO:0046872">
    <property type="term" value="F:metal ion binding"/>
    <property type="evidence" value="ECO:0007669"/>
    <property type="project" value="UniProtKB-KW"/>
</dbReference>
<evidence type="ECO:0000256" key="8">
    <source>
        <dbReference type="HAMAP-Rule" id="MF_00193"/>
    </source>
</evidence>
<keyword evidence="7 8" id="KW-0520">NAD</keyword>
<comment type="function">
    <text evidence="8">Catalyzes the ATP-dependent amidation of deamido-NAD to form NAD. Uses ammonia as a nitrogen source.</text>
</comment>
<comment type="caution">
    <text evidence="12">The sequence shown here is derived from an EMBL/GenBank/DDBJ whole genome shotgun (WGS) entry which is preliminary data.</text>
</comment>
<dbReference type="EC" id="6.3.1.5" evidence="8 10"/>
<keyword evidence="3 8" id="KW-0479">Metal-binding</keyword>
<dbReference type="Proteomes" id="UP000320766">
    <property type="component" value="Unassembled WGS sequence"/>
</dbReference>
<keyword evidence="5 8" id="KW-0067">ATP-binding</keyword>
<dbReference type="InterPro" id="IPR003694">
    <property type="entry name" value="NAD_synthase"/>
</dbReference>
<dbReference type="EMBL" id="RXIL01000028">
    <property type="protein sequence ID" value="RZN72586.1"/>
    <property type="molecule type" value="Genomic_DNA"/>
</dbReference>
<feature type="binding site" evidence="8">
    <location>
        <begin position="29"/>
        <end position="36"/>
    </location>
    <ligand>
        <name>ATP</name>
        <dbReference type="ChEBI" id="CHEBI:30616"/>
    </ligand>
</feature>
<name>A0A520KYC3_9EURY</name>
<feature type="domain" description="NAD/GMP synthase" evidence="11">
    <location>
        <begin position="8"/>
        <end position="242"/>
    </location>
</feature>
<feature type="binding site" evidence="8">
    <location>
        <position position="186"/>
    </location>
    <ligand>
        <name>ATP</name>
        <dbReference type="ChEBI" id="CHEBI:30616"/>
    </ligand>
</feature>
<evidence type="ECO:0000256" key="4">
    <source>
        <dbReference type="ARBA" id="ARBA00022741"/>
    </source>
</evidence>
<evidence type="ECO:0000256" key="5">
    <source>
        <dbReference type="ARBA" id="ARBA00022840"/>
    </source>
</evidence>
<evidence type="ECO:0000259" key="11">
    <source>
        <dbReference type="Pfam" id="PF02540"/>
    </source>
</evidence>
<feature type="binding site" description="in other chain" evidence="8">
    <location>
        <begin position="239"/>
        <end position="240"/>
    </location>
    <ligand>
        <name>deamido-NAD(+)</name>
        <dbReference type="ChEBI" id="CHEBI:58437"/>
        <note>ligand shared between two neighboring subunits</note>
    </ligand>
</feature>